<feature type="transmembrane region" description="Helical" evidence="8">
    <location>
        <begin position="446"/>
        <end position="465"/>
    </location>
</feature>
<evidence type="ECO:0000313" key="9">
    <source>
        <dbReference type="EMBL" id="KAG8192412.1"/>
    </source>
</evidence>
<dbReference type="InterPro" id="IPR026505">
    <property type="entry name" value="Solute_c_fam_35_mem_F3/F4"/>
</dbReference>
<dbReference type="GO" id="GO:0016020">
    <property type="term" value="C:membrane"/>
    <property type="evidence" value="ECO:0007669"/>
    <property type="project" value="UniProtKB-SubCell"/>
</dbReference>
<dbReference type="PANTHER" id="PTHR19346:SF4">
    <property type="entry name" value="SUGAR PHOSPHATE TRANSPORTER DOMAIN-CONTAINING PROTEIN"/>
    <property type="match status" value="1"/>
</dbReference>
<feature type="transmembrane region" description="Helical" evidence="8">
    <location>
        <begin position="291"/>
        <end position="313"/>
    </location>
</feature>
<dbReference type="Proteomes" id="UP000827092">
    <property type="component" value="Unassembled WGS sequence"/>
</dbReference>
<evidence type="ECO:0000256" key="3">
    <source>
        <dbReference type="ARBA" id="ARBA00022448"/>
    </source>
</evidence>
<feature type="transmembrane region" description="Helical" evidence="8">
    <location>
        <begin position="374"/>
        <end position="397"/>
    </location>
</feature>
<feature type="transmembrane region" description="Helical" evidence="8">
    <location>
        <begin position="477"/>
        <end position="497"/>
    </location>
</feature>
<feature type="transmembrane region" description="Helical" evidence="8">
    <location>
        <begin position="172"/>
        <end position="192"/>
    </location>
</feature>
<keyword evidence="5 8" id="KW-1133">Transmembrane helix</keyword>
<dbReference type="InterPro" id="IPR037185">
    <property type="entry name" value="EmrE-like"/>
</dbReference>
<dbReference type="SUPFAM" id="SSF103481">
    <property type="entry name" value="Multidrug resistance efflux transporter EmrE"/>
    <property type="match status" value="1"/>
</dbReference>
<feature type="transmembrane region" description="Helical" evidence="8">
    <location>
        <begin position="350"/>
        <end position="368"/>
    </location>
</feature>
<dbReference type="Pfam" id="PF06027">
    <property type="entry name" value="SLC35F"/>
    <property type="match status" value="1"/>
</dbReference>
<keyword evidence="10" id="KW-1185">Reference proteome</keyword>
<feature type="region of interest" description="Disordered" evidence="7">
    <location>
        <begin position="109"/>
        <end position="135"/>
    </location>
</feature>
<name>A0AAV6V7H8_9ARAC</name>
<feature type="transmembrane region" description="Helical" evidence="8">
    <location>
        <begin position="243"/>
        <end position="266"/>
    </location>
</feature>
<sequence length="566" mass="61784">MTVSIKFFLWDLDLWGRWLSGKQANVVTIPVRSEIASGNRQGSSGRPMGDVDVSIFSISGGDRMQGRGCPPAVVITHDADSFSVNPSTDEGLAYKGGLGASTLSLAGNGLFGPSRSGSPRHSKIHPTEGPKSGTSMAVFTTEGQMMGNEAQQEQPDPNQKPHCCSGRARKTALGLFLTVLMCGTWVGITHLLKWAYVIHLMPPCLNCTTNNDSFAQSVVTDDTTANKSMSQDGTLAPFKAPFITTWIFTACNCMFFPVYLCTRFCCRRTRTTARRSILEAMRRFREKGLSALHFLTRSVFFCVLWVGANYMLIASVEKLDATAVMALQASSASFVYLLSWVILHEQFVGIRIVAVIMCNTGIALLAYMDGVSRTSTLGGVVLAAAAAAGLAVHKVLFKKLIRHVTMGQLSIFLTLVGVLNVLLLWPIGLTLYLIGGEEVVWNQLPYAQLGGSAVLFIVANVLGNFDIAHNHDTFIKLGVVSAVPVSAVLDVHFYHVVFKGMKLAGVLLISIGFMLVLLPDNWPDYITRLIRWRCRKCPKSNKTVDPAQLSGKKVPKVRYRLEENPV</sequence>
<keyword evidence="3" id="KW-0813">Transport</keyword>
<protein>
    <recommendedName>
        <fullName evidence="11">Thiamine transporter SLC35F3</fullName>
    </recommendedName>
</protein>
<gene>
    <name evidence="9" type="ORF">JTE90_017946</name>
</gene>
<evidence type="ECO:0000256" key="8">
    <source>
        <dbReference type="SAM" id="Phobius"/>
    </source>
</evidence>
<feature type="transmembrane region" description="Helical" evidence="8">
    <location>
        <begin position="503"/>
        <end position="522"/>
    </location>
</feature>
<feature type="transmembrane region" description="Helical" evidence="8">
    <location>
        <begin position="409"/>
        <end position="434"/>
    </location>
</feature>
<evidence type="ECO:0000256" key="7">
    <source>
        <dbReference type="SAM" id="MobiDB-lite"/>
    </source>
</evidence>
<dbReference type="Gene3D" id="1.10.3730.20">
    <property type="match status" value="1"/>
</dbReference>
<accession>A0AAV6V7H8</accession>
<evidence type="ECO:0000256" key="6">
    <source>
        <dbReference type="ARBA" id="ARBA00023136"/>
    </source>
</evidence>
<feature type="transmembrane region" description="Helical" evidence="8">
    <location>
        <begin position="325"/>
        <end position="343"/>
    </location>
</feature>
<evidence type="ECO:0000256" key="2">
    <source>
        <dbReference type="ARBA" id="ARBA00007863"/>
    </source>
</evidence>
<keyword evidence="4 8" id="KW-0812">Transmembrane</keyword>
<evidence type="ECO:0000256" key="5">
    <source>
        <dbReference type="ARBA" id="ARBA00022989"/>
    </source>
</evidence>
<dbReference type="PANTHER" id="PTHR19346">
    <property type="entry name" value="SUGAR PHOSPHATE TRANSPORTER DOMAIN-CONTAINING PROTEIN"/>
    <property type="match status" value="1"/>
</dbReference>
<comment type="similarity">
    <text evidence="2">Belongs to the SLC35F solute transporter family.</text>
</comment>
<reference evidence="9 10" key="1">
    <citation type="journal article" date="2022" name="Nat. Ecol. Evol.">
        <title>A masculinizing supergene underlies an exaggerated male reproductive morph in a spider.</title>
        <authorList>
            <person name="Hendrickx F."/>
            <person name="De Corte Z."/>
            <person name="Sonet G."/>
            <person name="Van Belleghem S.M."/>
            <person name="Kostlbacher S."/>
            <person name="Vangestel C."/>
        </authorList>
    </citation>
    <scope>NUCLEOTIDE SEQUENCE [LARGE SCALE GENOMIC DNA]</scope>
    <source>
        <strain evidence="9">W744_W776</strain>
    </source>
</reference>
<keyword evidence="6 8" id="KW-0472">Membrane</keyword>
<dbReference type="GO" id="GO:0022857">
    <property type="term" value="F:transmembrane transporter activity"/>
    <property type="evidence" value="ECO:0007669"/>
    <property type="project" value="InterPro"/>
</dbReference>
<comment type="subcellular location">
    <subcellularLocation>
        <location evidence="1">Membrane</location>
        <topology evidence="1">Multi-pass membrane protein</topology>
    </subcellularLocation>
</comment>
<evidence type="ECO:0000256" key="4">
    <source>
        <dbReference type="ARBA" id="ARBA00022692"/>
    </source>
</evidence>
<dbReference type="InterPro" id="IPR009262">
    <property type="entry name" value="SLC35_F1/F2/F6"/>
</dbReference>
<proteinExistence type="inferred from homology"/>
<comment type="caution">
    <text evidence="9">The sequence shown here is derived from an EMBL/GenBank/DDBJ whole genome shotgun (WGS) entry which is preliminary data.</text>
</comment>
<dbReference type="EMBL" id="JAFNEN010000139">
    <property type="protein sequence ID" value="KAG8192412.1"/>
    <property type="molecule type" value="Genomic_DNA"/>
</dbReference>
<evidence type="ECO:0008006" key="11">
    <source>
        <dbReference type="Google" id="ProtNLM"/>
    </source>
</evidence>
<organism evidence="9 10">
    <name type="scientific">Oedothorax gibbosus</name>
    <dbReference type="NCBI Taxonomy" id="931172"/>
    <lineage>
        <taxon>Eukaryota</taxon>
        <taxon>Metazoa</taxon>
        <taxon>Ecdysozoa</taxon>
        <taxon>Arthropoda</taxon>
        <taxon>Chelicerata</taxon>
        <taxon>Arachnida</taxon>
        <taxon>Araneae</taxon>
        <taxon>Araneomorphae</taxon>
        <taxon>Entelegynae</taxon>
        <taxon>Araneoidea</taxon>
        <taxon>Linyphiidae</taxon>
        <taxon>Erigoninae</taxon>
        <taxon>Oedothorax</taxon>
    </lineage>
</organism>
<evidence type="ECO:0000313" key="10">
    <source>
        <dbReference type="Proteomes" id="UP000827092"/>
    </source>
</evidence>
<evidence type="ECO:0000256" key="1">
    <source>
        <dbReference type="ARBA" id="ARBA00004141"/>
    </source>
</evidence>
<dbReference type="AlphaFoldDB" id="A0AAV6V7H8"/>